<dbReference type="NCBIfam" id="NF005833">
    <property type="entry name" value="PRK07737.1"/>
    <property type="match status" value="1"/>
</dbReference>
<protein>
    <recommendedName>
        <fullName evidence="5">Flagellar hook-associated protein 2</fullName>
        <shortName evidence="5">HAP2</shortName>
    </recommendedName>
    <alternativeName>
        <fullName evidence="5">Flagellar cap protein</fullName>
    </alternativeName>
</protein>
<dbReference type="EMBL" id="JBBMFN010000008">
    <property type="protein sequence ID" value="MEQ2465123.1"/>
    <property type="molecule type" value="Genomic_DNA"/>
</dbReference>
<keyword evidence="4 5" id="KW-0975">Bacterial flagellum</keyword>
<dbReference type="PANTHER" id="PTHR30288:SF0">
    <property type="entry name" value="FLAGELLAR HOOK-ASSOCIATED PROTEIN 2"/>
    <property type="match status" value="1"/>
</dbReference>
<evidence type="ECO:0000256" key="2">
    <source>
        <dbReference type="ARBA" id="ARBA00011255"/>
    </source>
</evidence>
<feature type="domain" description="Flagellar hook-associated protein 2 C-terminal" evidence="7">
    <location>
        <begin position="244"/>
        <end position="502"/>
    </location>
</feature>
<dbReference type="InterPro" id="IPR040026">
    <property type="entry name" value="FliD"/>
</dbReference>
<accession>A0ABV1EVK6</accession>
<evidence type="ECO:0000256" key="5">
    <source>
        <dbReference type="RuleBase" id="RU362066"/>
    </source>
</evidence>
<evidence type="ECO:0000259" key="6">
    <source>
        <dbReference type="Pfam" id="PF02465"/>
    </source>
</evidence>
<gene>
    <name evidence="8" type="ORF">WMO63_05485</name>
</gene>
<evidence type="ECO:0000313" key="9">
    <source>
        <dbReference type="Proteomes" id="UP001465426"/>
    </source>
</evidence>
<keyword evidence="8" id="KW-0282">Flagellum</keyword>
<comment type="caution">
    <text evidence="8">The sequence shown here is derived from an EMBL/GenBank/DDBJ whole genome shotgun (WGS) entry which is preliminary data.</text>
</comment>
<sequence>MVLRIGGLASGMDIDTLVEQLMTAEKVPLDKINQKKTYTEWQRDDYREMNSLLLDLDTTIFNGVAKEASYIKKTVAISNSDALSVKNVNSTIDFSGTVKIEEIASAASMHSYTKSRVTDSSKPLSEYGLTADQTITISAINKDGVMQEKPYELTITKEDTLDSIISKINKDSGVTAFYDTFTQKISFTAKNTGNIAGSGDIDRTPEIILTDTGDGQVGNKFFNNILGINSNNVLAADKDAGNAGTNAKVEYNGLEITRPSNTFTINGVEFTAKKVTTDPVTFSSTPDVDSILDTITQFVNKYNEAVEKIRAKTTESKYRDYAPLTDAQKEDMTEDEIEKWEKLAKSGTLKNDSILTNVLSKMRSNFSSPVSGTSTYTQLSQIGITTTANYLDGGKLTIDEDKLREAISADPNAVYELFQKDGDTSSEQGIARRLRDSLKTAMTDITAKAGKASSVNNTFTLGKVLNNYSDQITRFEDKLEMLESRYWARFTAMETAINKANSQSTYLTSMFSS</sequence>
<evidence type="ECO:0000259" key="7">
    <source>
        <dbReference type="Pfam" id="PF07195"/>
    </source>
</evidence>
<evidence type="ECO:0000256" key="3">
    <source>
        <dbReference type="ARBA" id="ARBA00023054"/>
    </source>
</evidence>
<keyword evidence="9" id="KW-1185">Reference proteome</keyword>
<name>A0ABV1EVK6_9BACI</name>
<evidence type="ECO:0000313" key="8">
    <source>
        <dbReference type="EMBL" id="MEQ2465123.1"/>
    </source>
</evidence>
<proteinExistence type="inferred from homology"/>
<dbReference type="Pfam" id="PF07196">
    <property type="entry name" value="Flagellin_IN"/>
    <property type="match status" value="1"/>
</dbReference>
<dbReference type="InterPro" id="IPR010809">
    <property type="entry name" value="FliD_C"/>
</dbReference>
<comment type="similarity">
    <text evidence="1 5">Belongs to the FliD family.</text>
</comment>
<reference evidence="8 9" key="1">
    <citation type="submission" date="2024-03" db="EMBL/GenBank/DDBJ databases">
        <title>Human intestinal bacterial collection.</title>
        <authorList>
            <person name="Pauvert C."/>
            <person name="Hitch T.C.A."/>
            <person name="Clavel T."/>
        </authorList>
    </citation>
    <scope>NUCLEOTIDE SEQUENCE [LARGE SCALE GENOMIC DNA]</scope>
    <source>
        <strain evidence="8 9">CLA-SR-H024</strain>
    </source>
</reference>
<keyword evidence="3" id="KW-0175">Coiled coil</keyword>
<comment type="subunit">
    <text evidence="2 5">Homopentamer.</text>
</comment>
<dbReference type="InterPro" id="IPR003481">
    <property type="entry name" value="FliD_N"/>
</dbReference>
<keyword evidence="8" id="KW-0969">Cilium</keyword>
<comment type="function">
    <text evidence="5">Required for morphogenesis and for the elongation of the flagellar filament by facilitating polymerization of the flagellin monomers at the tip of growing filament. Forms a capping structure, which prevents flagellin subunits (transported through the central channel of the flagellum) from leaking out without polymerization at the distal end.</text>
</comment>
<dbReference type="Pfam" id="PF02465">
    <property type="entry name" value="FliD_N"/>
    <property type="match status" value="1"/>
</dbReference>
<keyword evidence="8" id="KW-0966">Cell projection</keyword>
<organism evidence="8 9">
    <name type="scientific">Niallia hominis</name>
    <dbReference type="NCBI Taxonomy" id="3133173"/>
    <lineage>
        <taxon>Bacteria</taxon>
        <taxon>Bacillati</taxon>
        <taxon>Bacillota</taxon>
        <taxon>Bacilli</taxon>
        <taxon>Bacillales</taxon>
        <taxon>Bacillaceae</taxon>
        <taxon>Niallia</taxon>
    </lineage>
</organism>
<dbReference type="PANTHER" id="PTHR30288">
    <property type="entry name" value="FLAGELLAR CAP/ASSEMBLY PROTEIN FLID"/>
    <property type="match status" value="1"/>
</dbReference>
<evidence type="ECO:0000256" key="1">
    <source>
        <dbReference type="ARBA" id="ARBA00009764"/>
    </source>
</evidence>
<dbReference type="Proteomes" id="UP001465426">
    <property type="component" value="Unassembled WGS sequence"/>
</dbReference>
<keyword evidence="5" id="KW-0964">Secreted</keyword>
<dbReference type="Pfam" id="PF07195">
    <property type="entry name" value="FliD_C"/>
    <property type="match status" value="1"/>
</dbReference>
<dbReference type="InterPro" id="IPR010810">
    <property type="entry name" value="Flagellin_hook_IN_motif"/>
</dbReference>
<dbReference type="RefSeq" id="WP_349204445.1">
    <property type="nucleotide sequence ID" value="NZ_JBBMFN010000008.1"/>
</dbReference>
<comment type="subcellular location">
    <subcellularLocation>
        <location evidence="5">Secreted</location>
    </subcellularLocation>
    <subcellularLocation>
        <location evidence="5">Bacterial flagellum</location>
    </subcellularLocation>
</comment>
<feature type="domain" description="Flagellar hook-associated protein 2 N-terminal" evidence="6">
    <location>
        <begin position="10"/>
        <end position="106"/>
    </location>
</feature>
<evidence type="ECO:0000256" key="4">
    <source>
        <dbReference type="ARBA" id="ARBA00023143"/>
    </source>
</evidence>